<dbReference type="RefSeq" id="WP_188756003.1">
    <property type="nucleotide sequence ID" value="NZ_BMJY01000007.1"/>
</dbReference>
<dbReference type="EMBL" id="BMJY01000007">
    <property type="protein sequence ID" value="GGH44079.1"/>
    <property type="molecule type" value="Genomic_DNA"/>
</dbReference>
<dbReference type="NCBIfam" id="TIGR03552">
    <property type="entry name" value="F420_cofC"/>
    <property type="match status" value="1"/>
</dbReference>
<dbReference type="AlphaFoldDB" id="A0A917IFL8"/>
<dbReference type="SUPFAM" id="SSF53448">
    <property type="entry name" value="Nucleotide-diphospho-sugar transferases"/>
    <property type="match status" value="1"/>
</dbReference>
<keyword evidence="2 6" id="KW-0548">Nucleotidyltransferase</keyword>
<comment type="caution">
    <text evidence="6">The sequence shown here is derived from an EMBL/GenBank/DDBJ whole genome shotgun (WGS) entry which is preliminary data.</text>
</comment>
<accession>A0A917IFL8</accession>
<evidence type="ECO:0000256" key="1">
    <source>
        <dbReference type="ARBA" id="ARBA00022679"/>
    </source>
</evidence>
<reference evidence="6" key="2">
    <citation type="submission" date="2020-09" db="EMBL/GenBank/DDBJ databases">
        <authorList>
            <person name="Sun Q."/>
            <person name="Zhou Y."/>
        </authorList>
    </citation>
    <scope>NUCLEOTIDE SEQUENCE</scope>
    <source>
        <strain evidence="6">CGMCC 1.15794</strain>
    </source>
</reference>
<gene>
    <name evidence="6" type="primary">cofC</name>
    <name evidence="6" type="ORF">GCM10010921_18480</name>
</gene>
<reference evidence="6" key="1">
    <citation type="journal article" date="2014" name="Int. J. Syst. Evol. Microbiol.">
        <title>Complete genome sequence of Corynebacterium casei LMG S-19264T (=DSM 44701T), isolated from a smear-ripened cheese.</title>
        <authorList>
            <consortium name="US DOE Joint Genome Institute (JGI-PGF)"/>
            <person name="Walter F."/>
            <person name="Albersmeier A."/>
            <person name="Kalinowski J."/>
            <person name="Ruckert C."/>
        </authorList>
    </citation>
    <scope>NUCLEOTIDE SEQUENCE</scope>
    <source>
        <strain evidence="6">CGMCC 1.15794</strain>
    </source>
</reference>
<sequence length="209" mass="20674">MNHDPRTTPAWTVVVPVKGGTGKSRLAVGPRERMARAIALDTVAAVARAARVAEVVIVTSDPDVAAGVPAAAGATPARVVADPGAGLNAAVAAGAASADPERPRAALLGDLPALDPADLDDALARAEAVARGFVADAEDTGTTLLTAGAGAGLVPLFGSGSRDRHAAAGYTPIDLPTTSSLRRDVDTADQLRAAAALGLGPRTSALLEG</sequence>
<dbReference type="InterPro" id="IPR025877">
    <property type="entry name" value="MobA-like_NTP_Trfase"/>
</dbReference>
<dbReference type="PANTHER" id="PTHR40392:SF1">
    <property type="entry name" value="2-PHOSPHO-L-LACTATE GUANYLYLTRANSFERASE"/>
    <property type="match status" value="1"/>
</dbReference>
<evidence type="ECO:0000313" key="7">
    <source>
        <dbReference type="Proteomes" id="UP000657592"/>
    </source>
</evidence>
<keyword evidence="7" id="KW-1185">Reference proteome</keyword>
<evidence type="ECO:0000256" key="3">
    <source>
        <dbReference type="ARBA" id="ARBA00022741"/>
    </source>
</evidence>
<name>A0A917IFL8_9MICO</name>
<dbReference type="InterPro" id="IPR029044">
    <property type="entry name" value="Nucleotide-diphossugar_trans"/>
</dbReference>
<organism evidence="6 7">
    <name type="scientific">Microbacterium album</name>
    <dbReference type="NCBI Taxonomy" id="2053191"/>
    <lineage>
        <taxon>Bacteria</taxon>
        <taxon>Bacillati</taxon>
        <taxon>Actinomycetota</taxon>
        <taxon>Actinomycetes</taxon>
        <taxon>Micrococcales</taxon>
        <taxon>Microbacteriaceae</taxon>
        <taxon>Microbacterium</taxon>
    </lineage>
</organism>
<proteinExistence type="predicted"/>
<feature type="domain" description="MobA-like NTP transferase" evidence="5">
    <location>
        <begin position="40"/>
        <end position="140"/>
    </location>
</feature>
<dbReference type="InterPro" id="IPR002835">
    <property type="entry name" value="CofC"/>
</dbReference>
<evidence type="ECO:0000256" key="4">
    <source>
        <dbReference type="ARBA" id="ARBA00023134"/>
    </source>
</evidence>
<protein>
    <submittedName>
        <fullName evidence="6">2-phospho-L-lactate guanylyltransferase</fullName>
    </submittedName>
</protein>
<dbReference type="PANTHER" id="PTHR40392">
    <property type="entry name" value="2-PHOSPHO-L-LACTATE GUANYLYLTRANSFERASE"/>
    <property type="match status" value="1"/>
</dbReference>
<evidence type="ECO:0000313" key="6">
    <source>
        <dbReference type="EMBL" id="GGH44079.1"/>
    </source>
</evidence>
<dbReference type="Proteomes" id="UP000657592">
    <property type="component" value="Unassembled WGS sequence"/>
</dbReference>
<keyword evidence="1" id="KW-0808">Transferase</keyword>
<dbReference type="Gene3D" id="3.90.550.10">
    <property type="entry name" value="Spore Coat Polysaccharide Biosynthesis Protein SpsA, Chain A"/>
    <property type="match status" value="1"/>
</dbReference>
<keyword evidence="4" id="KW-0342">GTP-binding</keyword>
<evidence type="ECO:0000259" key="5">
    <source>
        <dbReference type="Pfam" id="PF12804"/>
    </source>
</evidence>
<evidence type="ECO:0000256" key="2">
    <source>
        <dbReference type="ARBA" id="ARBA00022695"/>
    </source>
</evidence>
<dbReference type="GO" id="GO:0005525">
    <property type="term" value="F:GTP binding"/>
    <property type="evidence" value="ECO:0007669"/>
    <property type="project" value="UniProtKB-KW"/>
</dbReference>
<dbReference type="Pfam" id="PF12804">
    <property type="entry name" value="NTP_transf_3"/>
    <property type="match status" value="1"/>
</dbReference>
<dbReference type="GO" id="GO:0043814">
    <property type="term" value="F:phospholactate guanylyltransferase activity"/>
    <property type="evidence" value="ECO:0007669"/>
    <property type="project" value="InterPro"/>
</dbReference>
<keyword evidence="3" id="KW-0547">Nucleotide-binding</keyword>